<dbReference type="InterPro" id="IPR051697">
    <property type="entry name" value="Patched_domain-protein"/>
</dbReference>
<dbReference type="GO" id="GO:0030659">
    <property type="term" value="C:cytoplasmic vesicle membrane"/>
    <property type="evidence" value="ECO:0007669"/>
    <property type="project" value="TreeGrafter"/>
</dbReference>
<dbReference type="Proteomes" id="UP000887574">
    <property type="component" value="Unplaced"/>
</dbReference>
<accession>A0A915D233</accession>
<dbReference type="GO" id="GO:0005886">
    <property type="term" value="C:plasma membrane"/>
    <property type="evidence" value="ECO:0007669"/>
    <property type="project" value="TreeGrafter"/>
</dbReference>
<dbReference type="PANTHER" id="PTHR10796:SF108">
    <property type="entry name" value="SSD DOMAIN-CONTAINING PROTEIN"/>
    <property type="match status" value="1"/>
</dbReference>
<dbReference type="GO" id="GO:0018996">
    <property type="term" value="P:molting cycle, collagen and cuticulin-based cuticle"/>
    <property type="evidence" value="ECO:0007669"/>
    <property type="project" value="TreeGrafter"/>
</dbReference>
<dbReference type="PANTHER" id="PTHR10796">
    <property type="entry name" value="PATCHED-RELATED"/>
    <property type="match status" value="1"/>
</dbReference>
<name>A0A915D233_9BILA</name>
<reference evidence="2" key="1">
    <citation type="submission" date="2022-11" db="UniProtKB">
        <authorList>
            <consortium name="WormBaseParasite"/>
        </authorList>
    </citation>
    <scope>IDENTIFICATION</scope>
</reference>
<evidence type="ECO:0000313" key="2">
    <source>
        <dbReference type="WBParaSite" id="jg15103.1"/>
    </source>
</evidence>
<keyword evidence="1" id="KW-1185">Reference proteome</keyword>
<protein>
    <submittedName>
        <fullName evidence="2">Uncharacterized protein</fullName>
    </submittedName>
</protein>
<proteinExistence type="predicted"/>
<dbReference type="WBParaSite" id="jg15103.1">
    <property type="protein sequence ID" value="jg15103.1"/>
    <property type="gene ID" value="jg15103"/>
</dbReference>
<organism evidence="1 2">
    <name type="scientific">Ditylenchus dipsaci</name>
    <dbReference type="NCBI Taxonomy" id="166011"/>
    <lineage>
        <taxon>Eukaryota</taxon>
        <taxon>Metazoa</taxon>
        <taxon>Ecdysozoa</taxon>
        <taxon>Nematoda</taxon>
        <taxon>Chromadorea</taxon>
        <taxon>Rhabditida</taxon>
        <taxon>Tylenchina</taxon>
        <taxon>Tylenchomorpha</taxon>
        <taxon>Sphaerularioidea</taxon>
        <taxon>Anguinidae</taxon>
        <taxon>Anguininae</taxon>
        <taxon>Ditylenchus</taxon>
    </lineage>
</organism>
<sequence>MPPTSTATQGNMEAIMAEFARQQQQMASNTGSSMFNSLAAGAAAAHQQQQTINSFSVVVGLLSVHLANLKIEHDIRASFSPANSRATYENRVYKEFFNLTISPQRSFILFSAKDAGSMLRLDQLGDVQRLDQEFMSVLRKQDSSSGTNGCDPLCNLNVPFQLISDEYDWSTIDQLENGEVFASNNSRIVSVKTIILWYFSRADTTELKSRLRKATLELFESAKQGKRLKYVDFQIFGDEIANSEMVRGAIEAQFLCLLALCCCLCSLHSPFITR</sequence>
<dbReference type="GO" id="GO:0006897">
    <property type="term" value="P:endocytosis"/>
    <property type="evidence" value="ECO:0007669"/>
    <property type="project" value="TreeGrafter"/>
</dbReference>
<dbReference type="AlphaFoldDB" id="A0A915D233"/>
<evidence type="ECO:0000313" key="1">
    <source>
        <dbReference type="Proteomes" id="UP000887574"/>
    </source>
</evidence>